<gene>
    <name evidence="1" type="ORF">E2C01_033341</name>
</gene>
<keyword evidence="2" id="KW-1185">Reference proteome</keyword>
<accession>A0A5B7F3Y5</accession>
<name>A0A5B7F3Y5_PORTR</name>
<protein>
    <submittedName>
        <fullName evidence="1">Uncharacterized protein</fullName>
    </submittedName>
</protein>
<proteinExistence type="predicted"/>
<reference evidence="1 2" key="1">
    <citation type="submission" date="2019-05" db="EMBL/GenBank/DDBJ databases">
        <title>Another draft genome of Portunus trituberculatus and its Hox gene families provides insights of decapod evolution.</title>
        <authorList>
            <person name="Jeong J.-H."/>
            <person name="Song I."/>
            <person name="Kim S."/>
            <person name="Choi T."/>
            <person name="Kim D."/>
            <person name="Ryu S."/>
            <person name="Kim W."/>
        </authorList>
    </citation>
    <scope>NUCLEOTIDE SEQUENCE [LARGE SCALE GENOMIC DNA]</scope>
    <source>
        <tissue evidence="1">Muscle</tissue>
    </source>
</reference>
<organism evidence="1 2">
    <name type="scientific">Portunus trituberculatus</name>
    <name type="common">Swimming crab</name>
    <name type="synonym">Neptunus trituberculatus</name>
    <dbReference type="NCBI Taxonomy" id="210409"/>
    <lineage>
        <taxon>Eukaryota</taxon>
        <taxon>Metazoa</taxon>
        <taxon>Ecdysozoa</taxon>
        <taxon>Arthropoda</taxon>
        <taxon>Crustacea</taxon>
        <taxon>Multicrustacea</taxon>
        <taxon>Malacostraca</taxon>
        <taxon>Eumalacostraca</taxon>
        <taxon>Eucarida</taxon>
        <taxon>Decapoda</taxon>
        <taxon>Pleocyemata</taxon>
        <taxon>Brachyura</taxon>
        <taxon>Eubrachyura</taxon>
        <taxon>Portunoidea</taxon>
        <taxon>Portunidae</taxon>
        <taxon>Portuninae</taxon>
        <taxon>Portunus</taxon>
    </lineage>
</organism>
<evidence type="ECO:0000313" key="2">
    <source>
        <dbReference type="Proteomes" id="UP000324222"/>
    </source>
</evidence>
<dbReference type="EMBL" id="VSRR010004481">
    <property type="protein sequence ID" value="MPC39793.1"/>
    <property type="molecule type" value="Genomic_DNA"/>
</dbReference>
<sequence length="79" mass="8857">MVDLVPQRKKPHLYAREQALAACRRAEIQTRRAKVCQGAPCSPPLYVVEANMGYILMEVNGEDINCRMGRVAASVIGRW</sequence>
<dbReference type="AlphaFoldDB" id="A0A5B7F3Y5"/>
<comment type="caution">
    <text evidence="1">The sequence shown here is derived from an EMBL/GenBank/DDBJ whole genome shotgun (WGS) entry which is preliminary data.</text>
</comment>
<dbReference type="Proteomes" id="UP000324222">
    <property type="component" value="Unassembled WGS sequence"/>
</dbReference>
<evidence type="ECO:0000313" key="1">
    <source>
        <dbReference type="EMBL" id="MPC39793.1"/>
    </source>
</evidence>